<accession>W9I673</accession>
<dbReference type="AlphaFoldDB" id="W9I673"/>
<dbReference type="HOGENOM" id="CLU_1948889_0_0_1"/>
<evidence type="ECO:0000313" key="3">
    <source>
        <dbReference type="Proteomes" id="UP000030753"/>
    </source>
</evidence>
<dbReference type="EMBL" id="JH717844">
    <property type="protein sequence ID" value="EWY88404.1"/>
    <property type="molecule type" value="Genomic_DNA"/>
</dbReference>
<feature type="region of interest" description="Disordered" evidence="1">
    <location>
        <begin position="43"/>
        <end position="82"/>
    </location>
</feature>
<feature type="compositionally biased region" description="Basic and acidic residues" evidence="1">
    <location>
        <begin position="1"/>
        <end position="10"/>
    </location>
</feature>
<name>W9I673_FUSOX</name>
<reference evidence="2 3" key="1">
    <citation type="submission" date="2011-06" db="EMBL/GenBank/DDBJ databases">
        <title>The Genome Sequence of Fusarium oxysporum FOSC 3-a.</title>
        <authorList>
            <consortium name="The Broad Institute Genome Sequencing Platform"/>
            <person name="Ma L.-J."/>
            <person name="Gale L.R."/>
            <person name="Schwartz D.C."/>
            <person name="Zhou S."/>
            <person name="Corby-Kistler H."/>
            <person name="Young S.K."/>
            <person name="Zeng Q."/>
            <person name="Gargeya S."/>
            <person name="Fitzgerald M."/>
            <person name="Haas B."/>
            <person name="Abouelleil A."/>
            <person name="Alvarado L."/>
            <person name="Arachchi H.M."/>
            <person name="Berlin A."/>
            <person name="Brown A."/>
            <person name="Chapman S.B."/>
            <person name="Chen Z."/>
            <person name="Dunbar C."/>
            <person name="Freedman E."/>
            <person name="Gearin G."/>
            <person name="Gellesch M."/>
            <person name="Goldberg J."/>
            <person name="Griggs A."/>
            <person name="Gujja S."/>
            <person name="Heiman D."/>
            <person name="Howarth C."/>
            <person name="Larson L."/>
            <person name="Lui A."/>
            <person name="MacDonald P.J.P."/>
            <person name="Mehta T."/>
            <person name="Montmayeur A."/>
            <person name="Murphy C."/>
            <person name="Neiman D."/>
            <person name="Pearson M."/>
            <person name="Priest M."/>
            <person name="Roberts A."/>
            <person name="Saif S."/>
            <person name="Shea T."/>
            <person name="Shenoy N."/>
            <person name="Sisk P."/>
            <person name="Stolte C."/>
            <person name="Sykes S."/>
            <person name="Wortman J."/>
            <person name="Nusbaum C."/>
            <person name="Birren B."/>
        </authorList>
    </citation>
    <scope>NUCLEOTIDE SEQUENCE [LARGE SCALE GENOMIC DNA]</scope>
    <source>
        <strain evidence="3">FOSC 3-a</strain>
    </source>
</reference>
<gene>
    <name evidence="2" type="ORF">FOYG_09604</name>
</gene>
<protein>
    <submittedName>
        <fullName evidence="2">Uncharacterized protein</fullName>
    </submittedName>
</protein>
<organism evidence="2 3">
    <name type="scientific">Fusarium oxysporum NRRL 32931</name>
    <dbReference type="NCBI Taxonomy" id="660029"/>
    <lineage>
        <taxon>Eukaryota</taxon>
        <taxon>Fungi</taxon>
        <taxon>Dikarya</taxon>
        <taxon>Ascomycota</taxon>
        <taxon>Pezizomycotina</taxon>
        <taxon>Sordariomycetes</taxon>
        <taxon>Hypocreomycetidae</taxon>
        <taxon>Hypocreales</taxon>
        <taxon>Nectriaceae</taxon>
        <taxon>Fusarium</taxon>
        <taxon>Fusarium oxysporum species complex</taxon>
    </lineage>
</organism>
<evidence type="ECO:0000256" key="1">
    <source>
        <dbReference type="SAM" id="MobiDB-lite"/>
    </source>
</evidence>
<dbReference type="Proteomes" id="UP000030753">
    <property type="component" value="Unassembled WGS sequence"/>
</dbReference>
<evidence type="ECO:0000313" key="2">
    <source>
        <dbReference type="EMBL" id="EWY88404.1"/>
    </source>
</evidence>
<sequence>MAENRCHDAPQEGAPHGTQGLLQKQCDLPNTVAFSVPVVLGPNQPDTAHLPRPRTVSEPFAKPAPHIPAPSPATSGPRPLHGNSHLPNVCKKLLVTTCVWQCMFTTMRCFARYYYSLRIRSGQYIRELL</sequence>
<proteinExistence type="predicted"/>
<feature type="region of interest" description="Disordered" evidence="1">
    <location>
        <begin position="1"/>
        <end position="21"/>
    </location>
</feature>